<dbReference type="PANTHER" id="PTHR43065">
    <property type="entry name" value="SENSOR HISTIDINE KINASE"/>
    <property type="match status" value="1"/>
</dbReference>
<feature type="transmembrane region" description="Helical" evidence="6">
    <location>
        <begin position="223"/>
        <end position="245"/>
    </location>
</feature>
<keyword evidence="6" id="KW-0812">Transmembrane</keyword>
<gene>
    <name evidence="11" type="ordered locus">Flexsi_1266</name>
</gene>
<evidence type="ECO:0000259" key="8">
    <source>
        <dbReference type="PROSITE" id="PS50110"/>
    </source>
</evidence>
<keyword evidence="3 4" id="KW-0597">Phosphoprotein</keyword>
<dbReference type="InterPro" id="IPR001789">
    <property type="entry name" value="Sig_transdc_resp-reg_receiver"/>
</dbReference>
<dbReference type="RefSeq" id="WP_013886404.1">
    <property type="nucleotide sequence ID" value="NC_015672.1"/>
</dbReference>
<dbReference type="Pfam" id="PF00512">
    <property type="entry name" value="HisKA"/>
    <property type="match status" value="1"/>
</dbReference>
<evidence type="ECO:0000256" key="2">
    <source>
        <dbReference type="ARBA" id="ARBA00012438"/>
    </source>
</evidence>
<dbReference type="eggNOG" id="COG4191">
    <property type="taxonomic scope" value="Bacteria"/>
</dbReference>
<dbReference type="KEGG" id="fsi:Flexsi_1266"/>
<evidence type="ECO:0000256" key="1">
    <source>
        <dbReference type="ARBA" id="ARBA00000085"/>
    </source>
</evidence>
<keyword evidence="6" id="KW-0472">Membrane</keyword>
<dbReference type="PROSITE" id="PS50109">
    <property type="entry name" value="HIS_KIN"/>
    <property type="match status" value="1"/>
</dbReference>
<dbReference type="InterPro" id="IPR021796">
    <property type="entry name" value="Tll0287-like_dom"/>
</dbReference>
<accession>F8E757</accession>
<protein>
    <recommendedName>
        <fullName evidence="2">histidine kinase</fullName>
        <ecNumber evidence="2">2.7.13.3</ecNumber>
    </recommendedName>
</protein>
<keyword evidence="12" id="KW-1185">Reference proteome</keyword>
<evidence type="ECO:0000313" key="11">
    <source>
        <dbReference type="EMBL" id="AEI14920.1"/>
    </source>
</evidence>
<dbReference type="SUPFAM" id="SSF52172">
    <property type="entry name" value="CheY-like"/>
    <property type="match status" value="1"/>
</dbReference>
<dbReference type="CDD" id="cd00082">
    <property type="entry name" value="HisKA"/>
    <property type="match status" value="1"/>
</dbReference>
<dbReference type="InterPro" id="IPR036890">
    <property type="entry name" value="HATPase_C_sf"/>
</dbReference>
<feature type="domain" description="PAC" evidence="10">
    <location>
        <begin position="563"/>
        <end position="613"/>
    </location>
</feature>
<dbReference type="NCBIfam" id="TIGR00229">
    <property type="entry name" value="sensory_box"/>
    <property type="match status" value="3"/>
</dbReference>
<feature type="modified residue" description="4-aspartylphosphate" evidence="4">
    <location>
        <position position="933"/>
    </location>
</feature>
<dbReference type="EMBL" id="CP002858">
    <property type="protein sequence ID" value="AEI14920.1"/>
    <property type="molecule type" value="Genomic_DNA"/>
</dbReference>
<dbReference type="SMART" id="SM00387">
    <property type="entry name" value="HATPase_c"/>
    <property type="match status" value="1"/>
</dbReference>
<dbReference type="InterPro" id="IPR035965">
    <property type="entry name" value="PAS-like_dom_sf"/>
</dbReference>
<evidence type="ECO:0000256" key="3">
    <source>
        <dbReference type="ARBA" id="ARBA00022553"/>
    </source>
</evidence>
<dbReference type="SUPFAM" id="SSF47384">
    <property type="entry name" value="Homodimeric domain of signal transducing histidine kinase"/>
    <property type="match status" value="1"/>
</dbReference>
<dbReference type="PROSITE" id="PS50112">
    <property type="entry name" value="PAS"/>
    <property type="match status" value="2"/>
</dbReference>
<dbReference type="Pfam" id="PF00072">
    <property type="entry name" value="Response_reg"/>
    <property type="match status" value="1"/>
</dbReference>
<dbReference type="PROSITE" id="PS50110">
    <property type="entry name" value="RESPONSE_REGULATORY"/>
    <property type="match status" value="1"/>
</dbReference>
<dbReference type="Gene3D" id="3.30.450.20">
    <property type="entry name" value="PAS domain"/>
    <property type="match status" value="3"/>
</dbReference>
<dbReference type="HOGENOM" id="CLU_000445_114_51_0"/>
<dbReference type="SUPFAM" id="SSF55785">
    <property type="entry name" value="PYP-like sensor domain (PAS domain)"/>
    <property type="match status" value="3"/>
</dbReference>
<dbReference type="OrthoDB" id="9806821at2"/>
<dbReference type="Pfam" id="PF13188">
    <property type="entry name" value="PAS_8"/>
    <property type="match status" value="1"/>
</dbReference>
<dbReference type="InterPro" id="IPR005467">
    <property type="entry name" value="His_kinase_dom"/>
</dbReference>
<keyword evidence="6" id="KW-1133">Transmembrane helix</keyword>
<keyword evidence="5" id="KW-0175">Coiled coil</keyword>
<evidence type="ECO:0000256" key="6">
    <source>
        <dbReference type="SAM" id="Phobius"/>
    </source>
</evidence>
<feature type="transmembrane region" description="Helical" evidence="6">
    <location>
        <begin position="12"/>
        <end position="34"/>
    </location>
</feature>
<evidence type="ECO:0000313" key="12">
    <source>
        <dbReference type="Proteomes" id="UP000006621"/>
    </source>
</evidence>
<reference evidence="11 12" key="1">
    <citation type="journal article" date="2011" name="Stand. Genomic Sci.">
        <title>Genome sequence of the moderately thermophilic halophile Flexistipes sinusarabici strain (MAS10).</title>
        <authorList>
            <person name="Lapidus A."/>
            <person name="Chertkov O."/>
            <person name="Nolan M."/>
            <person name="Lucas S."/>
            <person name="Hammon N."/>
            <person name="Deshpande S."/>
            <person name="Cheng J.F."/>
            <person name="Tapia R."/>
            <person name="Han C."/>
            <person name="Goodwin L."/>
            <person name="Pitluck S."/>
            <person name="Liolios K."/>
            <person name="Pagani I."/>
            <person name="Ivanova N."/>
            <person name="Huntemann M."/>
            <person name="Mavromatis K."/>
            <person name="Mikhailova N."/>
            <person name="Pati A."/>
            <person name="Chen A."/>
            <person name="Palaniappan K."/>
            <person name="Land M."/>
            <person name="Hauser L."/>
            <person name="Brambilla E.M."/>
            <person name="Rohde M."/>
            <person name="Abt B."/>
            <person name="Spring S."/>
            <person name="Goker M."/>
            <person name="Bristow J."/>
            <person name="Eisen J.A."/>
            <person name="Markowitz V."/>
            <person name="Hugenholtz P."/>
            <person name="Kyrpides N.C."/>
            <person name="Klenk H.P."/>
            <person name="Woyke T."/>
        </authorList>
    </citation>
    <scope>NUCLEOTIDE SEQUENCE [LARGE SCALE GENOMIC DNA]</scope>
    <source>
        <strain evidence="12">DSM 4947 / MAS 10</strain>
    </source>
</reference>
<dbReference type="GO" id="GO:0000155">
    <property type="term" value="F:phosphorelay sensor kinase activity"/>
    <property type="evidence" value="ECO:0007669"/>
    <property type="project" value="InterPro"/>
</dbReference>
<dbReference type="InterPro" id="IPR004358">
    <property type="entry name" value="Sig_transdc_His_kin-like_C"/>
</dbReference>
<dbReference type="Gene3D" id="3.30.565.10">
    <property type="entry name" value="Histidine kinase-like ATPase, C-terminal domain"/>
    <property type="match status" value="1"/>
</dbReference>
<evidence type="ECO:0000256" key="5">
    <source>
        <dbReference type="SAM" id="Coils"/>
    </source>
</evidence>
<dbReference type="SMART" id="SM00448">
    <property type="entry name" value="REC"/>
    <property type="match status" value="1"/>
</dbReference>
<dbReference type="PANTHER" id="PTHR43065:SF42">
    <property type="entry name" value="TWO-COMPONENT SENSOR PPRA"/>
    <property type="match status" value="1"/>
</dbReference>
<dbReference type="SMART" id="SM00388">
    <property type="entry name" value="HisKA"/>
    <property type="match status" value="1"/>
</dbReference>
<dbReference type="InterPro" id="IPR000700">
    <property type="entry name" value="PAS-assoc_C"/>
</dbReference>
<dbReference type="InterPro" id="IPR011006">
    <property type="entry name" value="CheY-like_superfamily"/>
</dbReference>
<dbReference type="InterPro" id="IPR036097">
    <property type="entry name" value="HisK_dim/P_sf"/>
</dbReference>
<keyword evidence="11" id="KW-0808">Transferase</keyword>
<dbReference type="Pfam" id="PF02518">
    <property type="entry name" value="HATPase_c"/>
    <property type="match status" value="1"/>
</dbReference>
<dbReference type="AlphaFoldDB" id="F8E757"/>
<dbReference type="EC" id="2.7.13.3" evidence="2"/>
<feature type="coiled-coil region" evidence="5">
    <location>
        <begin position="597"/>
        <end position="624"/>
    </location>
</feature>
<dbReference type="InterPro" id="IPR000014">
    <property type="entry name" value="PAS"/>
</dbReference>
<dbReference type="Gene3D" id="3.40.50.2300">
    <property type="match status" value="1"/>
</dbReference>
<evidence type="ECO:0000259" key="10">
    <source>
        <dbReference type="PROSITE" id="PS50113"/>
    </source>
</evidence>
<comment type="catalytic activity">
    <reaction evidence="1">
        <text>ATP + protein L-histidine = ADP + protein N-phospho-L-histidine.</text>
        <dbReference type="EC" id="2.7.13.3"/>
    </reaction>
</comment>
<dbReference type="Gene3D" id="3.30.450.290">
    <property type="match status" value="1"/>
</dbReference>
<feature type="domain" description="Response regulatory" evidence="8">
    <location>
        <begin position="882"/>
        <end position="999"/>
    </location>
</feature>
<feature type="domain" description="PAS" evidence="9">
    <location>
        <begin position="491"/>
        <end position="561"/>
    </location>
</feature>
<dbReference type="PRINTS" id="PR00344">
    <property type="entry name" value="BCTRLSENSOR"/>
</dbReference>
<feature type="domain" description="Histidine kinase" evidence="7">
    <location>
        <begin position="633"/>
        <end position="857"/>
    </location>
</feature>
<evidence type="ECO:0000256" key="4">
    <source>
        <dbReference type="PROSITE-ProRule" id="PRU00169"/>
    </source>
</evidence>
<dbReference type="CDD" id="cd00130">
    <property type="entry name" value="PAS"/>
    <property type="match status" value="3"/>
</dbReference>
<dbReference type="eggNOG" id="COG2204">
    <property type="taxonomic scope" value="Bacteria"/>
</dbReference>
<proteinExistence type="predicted"/>
<dbReference type="Pfam" id="PF13426">
    <property type="entry name" value="PAS_9"/>
    <property type="match status" value="2"/>
</dbReference>
<dbReference type="STRING" id="717231.Flexsi_1266"/>
<keyword evidence="11" id="KW-0418">Kinase</keyword>
<feature type="domain" description="PAS" evidence="9">
    <location>
        <begin position="255"/>
        <end position="297"/>
    </location>
</feature>
<organism evidence="11 12">
    <name type="scientific">Flexistipes sinusarabici (strain ATCC 49648 / DSM 4947 / MAS 10)</name>
    <dbReference type="NCBI Taxonomy" id="717231"/>
    <lineage>
        <taxon>Bacteria</taxon>
        <taxon>Pseudomonadati</taxon>
        <taxon>Deferribacterota</taxon>
        <taxon>Deferribacteres</taxon>
        <taxon>Deferribacterales</taxon>
        <taxon>Flexistipitaceae</taxon>
        <taxon>Flexistipes</taxon>
    </lineage>
</organism>
<dbReference type="Proteomes" id="UP000006621">
    <property type="component" value="Chromosome"/>
</dbReference>
<dbReference type="PROSITE" id="PS50113">
    <property type="entry name" value="PAC"/>
    <property type="match status" value="1"/>
</dbReference>
<evidence type="ECO:0000259" key="7">
    <source>
        <dbReference type="PROSITE" id="PS50109"/>
    </source>
</evidence>
<dbReference type="Pfam" id="PF11845">
    <property type="entry name" value="Tll0287-like"/>
    <property type="match status" value="1"/>
</dbReference>
<dbReference type="InterPro" id="IPR003661">
    <property type="entry name" value="HisK_dim/P_dom"/>
</dbReference>
<sequence length="1004" mass="115161">MLNLSSLKNLKNIFIIICSFWFFIIAVNCVIYYFHIKAQVYSRALEEARENFEKDVMLWEWSSTLGGVYVPESDYIKPNPYLKIPSRDVTTEKGEKLTLINQAYATRLLHGFENKKDNDITSHITSLDPINPKNQPNRWEKRALKSFKEGKAEYKQLADKNGKTVFRYMAPLKVKEACLKCHGEKGYKIGDRAYEIGEIRGGISVSLDFSPYQALLVRKTKRFLISSAILVFISFLGLFVFYRIIRKQRRETENERDKYLALFENSPLGIMQYDREGNILECNRVFADLMGSSEEKITQLNLLELNNEKISKAYNDSILKGLGFAEGWYTSVTGNKTVYGGAFFKGIEDENGEIASGIAVVEDKTESYYREKDLERLATIVKDSINEIYIFDADTLKFIDANRSAVVNTGYTIEELRRMTPLDIKLEKTEEDLKQIINPLKTGEKNKVVFNTYHYRKDGSKYPVEVHLQWMELENPVFVSFIHDITRRKQTEEKFKNIFNSVNDAIRIVDLNGNILSTNKKGAEYYGYSHEELKNMNIEDIRTKDGTDKIKENIDTIRQKGGMIFETEHKRKEGTTFPVEINSTLIEYEGKPAILNVIRDISERKRAEKEKDELTRQVIQSQKLEAVGQLSGGIAHDFNNFLAGMMAYIDLLKRSKNLEQHEKEYLSQMMQLAERSARLVENMLAFSRKQVSMPQVIDINRQLSIGEKLYRKMIKENIELLIEYYSHPIYIKIDPVQLDQVVLNLVSNARDAIEDNGRIDIKVSTGSSEDIVKHNSIVKPNADKYCLLTVSDNGSGIDEEKLDKIFEPFFTTKSAGTGTGLGLATIYGIVKQNNGYIFCESKKGRGTTFYIYFPESDEKPSEKQLIGKETKPDEQVSHTDKKILLCEDDEGVRKVLSRMLNAAGFNIIEAADGEEGLIKFKENKDDIFCIVSDYVIPFKDGIELYEDITSINPDMDFILASGYSHDADKISELNENRNFNFLKKPLKPELLKRTIMAIAKHGNH</sequence>
<evidence type="ECO:0000259" key="9">
    <source>
        <dbReference type="PROSITE" id="PS50112"/>
    </source>
</evidence>
<dbReference type="Gene3D" id="1.10.287.130">
    <property type="match status" value="1"/>
</dbReference>
<dbReference type="SMART" id="SM00091">
    <property type="entry name" value="PAS"/>
    <property type="match status" value="3"/>
</dbReference>
<name>F8E757_FLESM</name>
<dbReference type="InterPro" id="IPR003594">
    <property type="entry name" value="HATPase_dom"/>
</dbReference>
<reference evidence="12" key="2">
    <citation type="submission" date="2011-06" db="EMBL/GenBank/DDBJ databases">
        <title>The complete genome of Flexistipes sinusarabici DSM 4947.</title>
        <authorList>
            <person name="Lucas S."/>
            <person name="Han J."/>
            <person name="Lapidus A."/>
            <person name="Bruce D."/>
            <person name="Goodwin L."/>
            <person name="Pitluck S."/>
            <person name="Peters L."/>
            <person name="Kyrpides N."/>
            <person name="Mavromatis K."/>
            <person name="Ivanova N."/>
            <person name="Mikhailova N."/>
            <person name="Chertkov O."/>
            <person name="Detter J.C."/>
            <person name="Tapia R."/>
            <person name="Han C."/>
            <person name="Land M."/>
            <person name="Hauser L."/>
            <person name="Markowitz V."/>
            <person name="Cheng J.-F."/>
            <person name="Hugenholtz P."/>
            <person name="Woyke T."/>
            <person name="Wu D."/>
            <person name="Spring S."/>
            <person name="Schroeder M."/>
            <person name="Brambilla E."/>
            <person name="Klenk H.-P."/>
            <person name="Eisen J.A."/>
        </authorList>
    </citation>
    <scope>NUCLEOTIDE SEQUENCE [LARGE SCALE GENOMIC DNA]</scope>
    <source>
        <strain evidence="12">DSM 4947 / MAS 10</strain>
    </source>
</reference>
<dbReference type="SUPFAM" id="SSF55874">
    <property type="entry name" value="ATPase domain of HSP90 chaperone/DNA topoisomerase II/histidine kinase"/>
    <property type="match status" value="1"/>
</dbReference>